<sequence>MSAQAQVTSLGNLSWY</sequence>
<dbReference type="AlphaFoldDB" id="A0A0E9XY70"/>
<reference evidence="1" key="2">
    <citation type="journal article" date="2015" name="Fish Shellfish Immunol.">
        <title>Early steps in the European eel (Anguilla anguilla)-Vibrio vulnificus interaction in the gills: Role of the RtxA13 toxin.</title>
        <authorList>
            <person name="Callol A."/>
            <person name="Pajuelo D."/>
            <person name="Ebbesson L."/>
            <person name="Teles M."/>
            <person name="MacKenzie S."/>
            <person name="Amaro C."/>
        </authorList>
    </citation>
    <scope>NUCLEOTIDE SEQUENCE</scope>
</reference>
<organism evidence="1">
    <name type="scientific">Anguilla anguilla</name>
    <name type="common">European freshwater eel</name>
    <name type="synonym">Muraena anguilla</name>
    <dbReference type="NCBI Taxonomy" id="7936"/>
    <lineage>
        <taxon>Eukaryota</taxon>
        <taxon>Metazoa</taxon>
        <taxon>Chordata</taxon>
        <taxon>Craniata</taxon>
        <taxon>Vertebrata</taxon>
        <taxon>Euteleostomi</taxon>
        <taxon>Actinopterygii</taxon>
        <taxon>Neopterygii</taxon>
        <taxon>Teleostei</taxon>
        <taxon>Anguilliformes</taxon>
        <taxon>Anguillidae</taxon>
        <taxon>Anguilla</taxon>
    </lineage>
</organism>
<accession>A0A0E9XY70</accession>
<dbReference type="EMBL" id="GBXM01001226">
    <property type="protein sequence ID" value="JAI07352.1"/>
    <property type="molecule type" value="Transcribed_RNA"/>
</dbReference>
<name>A0A0E9XY70_ANGAN</name>
<proteinExistence type="predicted"/>
<reference evidence="1" key="1">
    <citation type="submission" date="2014-11" db="EMBL/GenBank/DDBJ databases">
        <authorList>
            <person name="Amaro Gonzalez C."/>
        </authorList>
    </citation>
    <scope>NUCLEOTIDE SEQUENCE</scope>
</reference>
<protein>
    <submittedName>
        <fullName evidence="1">Uncharacterized protein</fullName>
    </submittedName>
</protein>
<evidence type="ECO:0000313" key="1">
    <source>
        <dbReference type="EMBL" id="JAI07352.1"/>
    </source>
</evidence>